<dbReference type="EMBL" id="CP050855">
    <property type="protein sequence ID" value="QLH63271.1"/>
    <property type="molecule type" value="Genomic_DNA"/>
</dbReference>
<dbReference type="GeneID" id="93736919"/>
<gene>
    <name evidence="1" type="ORF">SYMBAF_10480</name>
</gene>
<dbReference type="Proteomes" id="UP000042738">
    <property type="component" value="Chromosome"/>
</dbReference>
<evidence type="ECO:0008006" key="3">
    <source>
        <dbReference type="Google" id="ProtNLM"/>
    </source>
</evidence>
<evidence type="ECO:0000313" key="1">
    <source>
        <dbReference type="EMBL" id="QLH63271.1"/>
    </source>
</evidence>
<accession>A0A068Z9W0</accession>
<sequence length="45" mass="5341">MNKAFTTEFKLEAAKWVLDQNYTYFKGREGDEYQPAYQSRTNSGR</sequence>
<organism evidence="1 2">
    <name type="scientific">Serratia symbiotica</name>
    <dbReference type="NCBI Taxonomy" id="138074"/>
    <lineage>
        <taxon>Bacteria</taxon>
        <taxon>Pseudomonadati</taxon>
        <taxon>Pseudomonadota</taxon>
        <taxon>Gammaproteobacteria</taxon>
        <taxon>Enterobacterales</taxon>
        <taxon>Yersiniaceae</taxon>
        <taxon>Serratia</taxon>
    </lineage>
</organism>
<name>A0A068Z9W0_9GAMM</name>
<protein>
    <recommendedName>
        <fullName evidence="3">Transposase</fullName>
    </recommendedName>
</protein>
<reference evidence="1 2" key="1">
    <citation type="journal article" date="2014" name="Genome Announc.">
        <title>Whole-Genome Sequence of Serratia symbiotica Strain CWBI-2.3T, a Free-Living Symbiont of the Black Bean Aphid Aphis fabae.</title>
        <authorList>
            <person name="Foray V."/>
            <person name="Grigorescu A.S."/>
            <person name="Sabri A."/>
            <person name="Haubruge E."/>
            <person name="Lognay G."/>
            <person name="Francis F."/>
            <person name="Fauconnier M.L."/>
            <person name="Hance T."/>
            <person name="Thonart P."/>
        </authorList>
    </citation>
    <scope>NUCLEOTIDE SEQUENCE [LARGE SCALE GENOMIC DNA]</scope>
    <source>
        <strain evidence="1">CWBI-2.3</strain>
    </source>
</reference>
<dbReference type="RefSeq" id="WP_160289799.1">
    <property type="nucleotide sequence ID" value="NZ_CP050855.1"/>
</dbReference>
<proteinExistence type="predicted"/>
<evidence type="ECO:0000313" key="2">
    <source>
        <dbReference type="Proteomes" id="UP000042738"/>
    </source>
</evidence>
<dbReference type="AlphaFoldDB" id="A0A068Z9W0"/>